<feature type="chain" id="PRO_5003128381" evidence="1">
    <location>
        <begin position="26"/>
        <end position="425"/>
    </location>
</feature>
<dbReference type="Proteomes" id="UP000002730">
    <property type="component" value="Chromosome"/>
</dbReference>
<dbReference type="SUPFAM" id="SSF63446">
    <property type="entry name" value="Type I dockerin domain"/>
    <property type="match status" value="1"/>
</dbReference>
<evidence type="ECO:0000313" key="3">
    <source>
        <dbReference type="EMBL" id="ADL52514.1"/>
    </source>
</evidence>
<name>D9SS67_CLOC7</name>
<dbReference type="CAZy" id="GH5">
    <property type="family name" value="Glycoside Hydrolase Family 5"/>
</dbReference>
<dbReference type="EMBL" id="CP002160">
    <property type="protein sequence ID" value="ADL52514.1"/>
    <property type="molecule type" value="Genomic_DNA"/>
</dbReference>
<dbReference type="PROSITE" id="PS00018">
    <property type="entry name" value="EF_HAND_1"/>
    <property type="match status" value="1"/>
</dbReference>
<dbReference type="Gene3D" id="1.10.1330.10">
    <property type="entry name" value="Dockerin domain"/>
    <property type="match status" value="1"/>
</dbReference>
<accession>D9SS67</accession>
<dbReference type="AlphaFoldDB" id="D9SS67"/>
<dbReference type="CDD" id="cd14256">
    <property type="entry name" value="Dockerin_I"/>
    <property type="match status" value="1"/>
</dbReference>
<dbReference type="PANTHER" id="PTHR37398">
    <property type="entry name" value="ENDO-BETA-1,4-MANNANASE"/>
    <property type="match status" value="1"/>
</dbReference>
<dbReference type="HOGENOM" id="CLU_646731_0_0_9"/>
<gene>
    <name evidence="3" type="ordered locus">Clocel_2818</name>
</gene>
<organism evidence="3 4">
    <name type="scientific">Clostridium cellulovorans (strain ATCC 35296 / DSM 3052 / OCM 3 / 743B)</name>
    <dbReference type="NCBI Taxonomy" id="573061"/>
    <lineage>
        <taxon>Bacteria</taxon>
        <taxon>Bacillati</taxon>
        <taxon>Bacillota</taxon>
        <taxon>Clostridia</taxon>
        <taxon>Eubacteriales</taxon>
        <taxon>Clostridiaceae</taxon>
        <taxon>Clostridium</taxon>
    </lineage>
</organism>
<dbReference type="STRING" id="573061.Clocel_2818"/>
<feature type="signal peptide" evidence="1">
    <location>
        <begin position="1"/>
        <end position="25"/>
    </location>
</feature>
<sequence>MKRRILSILTAALVTATIIPFSASAATTLGDVNVDGKVNSIDMAIVKQYILGTKTFSDAELKAADVDANGKVNAIDLALYKQYILGSITKFPGDKGVVDNRTTTGPGITWMDGYKLFPVGVNYGWNNWCYEFSDSNWDTNFAKMKSDMDAMNLKGVKSLRWWVFPDLAFGPTWSGTGKGSLCTGLPNNWVNHMKAVCDYALTKNIKIYWTLTSFDAARQDGTDHHSDIFTNEAVRQSFFDNAVKPIVTALGNHEAVMGWDCINEPEWIIKKEDNGEPKASGYDIYALSDIRNYVQSTTALIHQYAKQPVSVGSASMKWSGAQFSLWTGLGLDFYDFHWYDWATPWFNPMTTPASSLKLDKPVIIGEMMSDTLSSSLKVDHKVVMDAIMANGYSGYMTWAWNDGSCGNFIGSNFTNFGAQHTDIVR</sequence>
<dbReference type="InterPro" id="IPR018247">
    <property type="entry name" value="EF_Hand_1_Ca_BS"/>
</dbReference>
<dbReference type="SMR" id="D9SS67"/>
<dbReference type="Pfam" id="PF00404">
    <property type="entry name" value="Dockerin_1"/>
    <property type="match status" value="1"/>
</dbReference>
<proteinExistence type="predicted"/>
<feature type="domain" description="Dockerin" evidence="2">
    <location>
        <begin position="25"/>
        <end position="93"/>
    </location>
</feature>
<protein>
    <submittedName>
        <fullName evidence="3">Dockerin type 1</fullName>
    </submittedName>
</protein>
<dbReference type="RefSeq" id="WP_010074612.1">
    <property type="nucleotide sequence ID" value="NC_014393.1"/>
</dbReference>
<dbReference type="Gene3D" id="3.20.20.80">
    <property type="entry name" value="Glycosidases"/>
    <property type="match status" value="1"/>
</dbReference>
<evidence type="ECO:0000256" key="1">
    <source>
        <dbReference type="SAM" id="SignalP"/>
    </source>
</evidence>
<keyword evidence="1" id="KW-0732">Signal</keyword>
<dbReference type="InterPro" id="IPR017853">
    <property type="entry name" value="GH"/>
</dbReference>
<dbReference type="GO" id="GO:0004553">
    <property type="term" value="F:hydrolase activity, hydrolyzing O-glycosyl compounds"/>
    <property type="evidence" value="ECO:0007669"/>
    <property type="project" value="InterPro"/>
</dbReference>
<dbReference type="GO" id="GO:0000272">
    <property type="term" value="P:polysaccharide catabolic process"/>
    <property type="evidence" value="ECO:0007669"/>
    <property type="project" value="InterPro"/>
</dbReference>
<keyword evidence="4" id="KW-1185">Reference proteome</keyword>
<dbReference type="SUPFAM" id="SSF51445">
    <property type="entry name" value="(Trans)glycosidases"/>
    <property type="match status" value="1"/>
</dbReference>
<dbReference type="PROSITE" id="PS51766">
    <property type="entry name" value="DOCKERIN"/>
    <property type="match status" value="1"/>
</dbReference>
<evidence type="ECO:0000259" key="2">
    <source>
        <dbReference type="PROSITE" id="PS51766"/>
    </source>
</evidence>
<dbReference type="KEGG" id="ccb:Clocel_2818"/>
<dbReference type="InterPro" id="IPR016134">
    <property type="entry name" value="Dockerin_dom"/>
</dbReference>
<evidence type="ECO:0000313" key="4">
    <source>
        <dbReference type="Proteomes" id="UP000002730"/>
    </source>
</evidence>
<dbReference type="InterPro" id="IPR002105">
    <property type="entry name" value="Dockerin_1_rpt"/>
</dbReference>
<reference evidence="3 4" key="1">
    <citation type="submission" date="2010-08" db="EMBL/GenBank/DDBJ databases">
        <title>Complete sequence of Clostridium cellulovorans 743B.</title>
        <authorList>
            <consortium name="US DOE Joint Genome Institute"/>
            <person name="Lucas S."/>
            <person name="Copeland A."/>
            <person name="Lapidus A."/>
            <person name="Cheng J.-F."/>
            <person name="Bruce D."/>
            <person name="Goodwin L."/>
            <person name="Pitluck S."/>
            <person name="Chertkov O."/>
            <person name="Detter J.C."/>
            <person name="Han C."/>
            <person name="Tapia R."/>
            <person name="Land M."/>
            <person name="Hauser L."/>
            <person name="Chang Y.-J."/>
            <person name="Jeffries C."/>
            <person name="Kyrpides N."/>
            <person name="Ivanova N."/>
            <person name="Mikhailova N."/>
            <person name="Hemme C.L."/>
            <person name="Woyke T."/>
        </authorList>
    </citation>
    <scope>NUCLEOTIDE SEQUENCE [LARGE SCALE GENOMIC DNA]</scope>
    <source>
        <strain evidence="4">ATCC 35296 / DSM 3052 / OCM 3 / 743B</strain>
    </source>
</reference>
<dbReference type="OrthoDB" id="9802444at2"/>
<dbReference type="eggNOG" id="COG3934">
    <property type="taxonomic scope" value="Bacteria"/>
</dbReference>
<dbReference type="PANTHER" id="PTHR37398:SF3">
    <property type="entry name" value="GLYCOSIDE HYDROLASE FAMILY 5 DOMAIN-CONTAINING PROTEIN"/>
    <property type="match status" value="1"/>
</dbReference>
<dbReference type="InterPro" id="IPR036439">
    <property type="entry name" value="Dockerin_dom_sf"/>
</dbReference>